<gene>
    <name evidence="9" type="ORF">NCTC4824_03145</name>
</gene>
<dbReference type="InterPro" id="IPR050072">
    <property type="entry name" value="Peptidase_M20A"/>
</dbReference>
<dbReference type="PANTHER" id="PTHR43808">
    <property type="entry name" value="ACETYLORNITHINE DEACETYLASE"/>
    <property type="match status" value="1"/>
</dbReference>
<sequence>MMANIDWKAEVEKRKDNLIADLKGLLKIRSVLDDQHGTEEAPLGLEVRAALDYLLELGEKDGFTTKNVANIAGHVEMGTGEELIGVLCHVDVVPEGDGWTVDPYGGEIKDGRIYARGAIDDKGPTLAAYYAMKIVQELGLPLEKRIRMIIGTDEESEWRCVDRYFQEEEMPEMGFAPDADFPIINAEKGIADFDLVQTVSKKEGNNTSITLLSFNAGRRYNMVPDYAKAVMDVQKDHTELMQHFNDFIEAQELKGRYYIESGYMILELEGVSAHGMEPDKGKNAGLLLANFLSSFELDSLGKLFVSSAVDFFFGDSRGRKLGVQYEDDITGELTINVGVMSYNEQDGGRFGLNMRYPVTFKLNDGMKTLTEVANQAEFTIANFTNSQPHHVSKDNELIQILQNVYEQQTHKEAKLLSIGGGTYARSLKSGVAFGALFPGRPDVAHQKDEYMELDDLFRATAIYAQAIYELARGNDK</sequence>
<evidence type="ECO:0000256" key="6">
    <source>
        <dbReference type="ARBA" id="ARBA00022833"/>
    </source>
</evidence>
<keyword evidence="6" id="KW-0862">Zinc</keyword>
<keyword evidence="5 9" id="KW-0378">Hydrolase</keyword>
<evidence type="ECO:0000313" key="10">
    <source>
        <dbReference type="Proteomes" id="UP000249134"/>
    </source>
</evidence>
<evidence type="ECO:0000256" key="7">
    <source>
        <dbReference type="ARBA" id="ARBA00022997"/>
    </source>
</evidence>
<dbReference type="GO" id="GO:0016805">
    <property type="term" value="F:dipeptidase activity"/>
    <property type="evidence" value="ECO:0007669"/>
    <property type="project" value="UniProtKB-KW"/>
</dbReference>
<comment type="similarity">
    <text evidence="2">Belongs to the peptidase M20A family.</text>
</comment>
<dbReference type="GO" id="GO:0008270">
    <property type="term" value="F:zinc ion binding"/>
    <property type="evidence" value="ECO:0007669"/>
    <property type="project" value="InterPro"/>
</dbReference>
<reference evidence="9 10" key="1">
    <citation type="submission" date="2018-06" db="EMBL/GenBank/DDBJ databases">
        <authorList>
            <consortium name="Pathogen Informatics"/>
            <person name="Doyle S."/>
        </authorList>
    </citation>
    <scope>NUCLEOTIDE SEQUENCE [LARGE SCALE GENOMIC DNA]</scope>
    <source>
        <strain evidence="9 10">NCTC4824</strain>
    </source>
</reference>
<evidence type="ECO:0000313" key="9">
    <source>
        <dbReference type="EMBL" id="SQI61221.1"/>
    </source>
</evidence>
<keyword evidence="4" id="KW-0479">Metal-binding</keyword>
<dbReference type="Pfam" id="PF01546">
    <property type="entry name" value="Peptidase_M20"/>
    <property type="match status" value="1"/>
</dbReference>
<dbReference type="STRING" id="1348624.GCA_001591545_03626"/>
<evidence type="ECO:0000256" key="4">
    <source>
        <dbReference type="ARBA" id="ARBA00022723"/>
    </source>
</evidence>
<keyword evidence="7 9" id="KW-0224">Dipeptidase</keyword>
<accession>A0A2X4WDH8</accession>
<dbReference type="Gene3D" id="3.30.70.360">
    <property type="match status" value="2"/>
</dbReference>
<evidence type="ECO:0000256" key="5">
    <source>
        <dbReference type="ARBA" id="ARBA00022801"/>
    </source>
</evidence>
<organism evidence="9 10">
    <name type="scientific">Lederbergia lenta</name>
    <name type="common">Bacillus lentus</name>
    <dbReference type="NCBI Taxonomy" id="1467"/>
    <lineage>
        <taxon>Bacteria</taxon>
        <taxon>Bacillati</taxon>
        <taxon>Bacillota</taxon>
        <taxon>Bacilli</taxon>
        <taxon>Bacillales</taxon>
        <taxon>Bacillaceae</taxon>
        <taxon>Lederbergia</taxon>
    </lineage>
</organism>
<dbReference type="GO" id="GO:0008777">
    <property type="term" value="F:acetylornithine deacetylase activity"/>
    <property type="evidence" value="ECO:0007669"/>
    <property type="project" value="TreeGrafter"/>
</dbReference>
<dbReference type="GO" id="GO:0008237">
    <property type="term" value="F:metallopeptidase activity"/>
    <property type="evidence" value="ECO:0007669"/>
    <property type="project" value="UniProtKB-KW"/>
</dbReference>
<keyword evidence="3" id="KW-0645">Protease</keyword>
<dbReference type="SUPFAM" id="SSF55031">
    <property type="entry name" value="Bacterial exopeptidase dimerisation domain"/>
    <property type="match status" value="1"/>
</dbReference>
<proteinExistence type="inferred from homology"/>
<keyword evidence="10" id="KW-1185">Reference proteome</keyword>
<dbReference type="GO" id="GO:0006508">
    <property type="term" value="P:proteolysis"/>
    <property type="evidence" value="ECO:0007669"/>
    <property type="project" value="UniProtKB-KW"/>
</dbReference>
<dbReference type="InterPro" id="IPR002933">
    <property type="entry name" value="Peptidase_M20"/>
</dbReference>
<evidence type="ECO:0000256" key="3">
    <source>
        <dbReference type="ARBA" id="ARBA00022670"/>
    </source>
</evidence>
<dbReference type="KEGG" id="blen:NCTC4824_03145"/>
<comment type="cofactor">
    <cofactor evidence="1">
        <name>Zn(2+)</name>
        <dbReference type="ChEBI" id="CHEBI:29105"/>
    </cofactor>
</comment>
<dbReference type="CDD" id="cd03888">
    <property type="entry name" value="M20_PepV"/>
    <property type="match status" value="1"/>
</dbReference>
<dbReference type="NCBIfam" id="TIGR01887">
    <property type="entry name" value="dipeptidaselike"/>
    <property type="match status" value="1"/>
</dbReference>
<dbReference type="InterPro" id="IPR036264">
    <property type="entry name" value="Bact_exopeptidase_dim_dom"/>
</dbReference>
<dbReference type="NCBIfam" id="NF005591">
    <property type="entry name" value="PRK07318.1"/>
    <property type="match status" value="1"/>
</dbReference>
<dbReference type="AlphaFoldDB" id="A0A2X4WDH8"/>
<dbReference type="InterPro" id="IPR010964">
    <property type="entry name" value="M20A_pepV-rel"/>
</dbReference>
<dbReference type="PANTHER" id="PTHR43808:SF31">
    <property type="entry name" value="N-ACETYL-L-CITRULLINE DEACETYLASE"/>
    <property type="match status" value="1"/>
</dbReference>
<protein>
    <submittedName>
        <fullName evidence="9">Dipeptidase</fullName>
        <ecNumber evidence="9">3.4.13.-</ecNumber>
    </submittedName>
</protein>
<evidence type="ECO:0000256" key="1">
    <source>
        <dbReference type="ARBA" id="ARBA00001947"/>
    </source>
</evidence>
<dbReference type="GO" id="GO:0006526">
    <property type="term" value="P:L-arginine biosynthetic process"/>
    <property type="evidence" value="ECO:0007669"/>
    <property type="project" value="TreeGrafter"/>
</dbReference>
<evidence type="ECO:0000256" key="2">
    <source>
        <dbReference type="ARBA" id="ARBA00006247"/>
    </source>
</evidence>
<keyword evidence="8" id="KW-0482">Metalloprotease</keyword>
<evidence type="ECO:0000256" key="8">
    <source>
        <dbReference type="ARBA" id="ARBA00023049"/>
    </source>
</evidence>
<dbReference type="EC" id="3.4.13.-" evidence="9"/>
<dbReference type="Proteomes" id="UP000249134">
    <property type="component" value="Chromosome 1"/>
</dbReference>
<name>A0A2X4WDH8_LEDLE</name>
<dbReference type="SUPFAM" id="SSF53187">
    <property type="entry name" value="Zn-dependent exopeptidases"/>
    <property type="match status" value="1"/>
</dbReference>
<dbReference type="EMBL" id="LS483476">
    <property type="protein sequence ID" value="SQI61221.1"/>
    <property type="molecule type" value="Genomic_DNA"/>
</dbReference>
<dbReference type="Gene3D" id="3.40.630.10">
    <property type="entry name" value="Zn peptidases"/>
    <property type="match status" value="1"/>
</dbReference>